<keyword evidence="6 11" id="KW-0418">Kinase</keyword>
<name>A0A167Q9G6_PHYB8</name>
<dbReference type="Pfam" id="PF00349">
    <property type="entry name" value="Hexokinase_1"/>
    <property type="match status" value="1"/>
</dbReference>
<dbReference type="GeneID" id="29000814"/>
<protein>
    <recommendedName>
        <fullName evidence="11">Phosphotransferase</fullName>
        <ecNumber evidence="11">2.7.1.-</ecNumber>
    </recommendedName>
</protein>
<sequence>MSSTNLTKQSVRTDAQCTALEELHQQFRLPTAELKKVSSHLVEEMREGLKTHNATVPMLPSFIKHHPTGQEQGEYLALELSGSYARTFLVHLHGKGRITTRQQKYRITENLKRGSITALIDFLARCVDSFLLFVGKQSVEAAPLALGFSISFPLNQTAINHASVRRWTKDFEITGADNQNLSALLQNSLNKLKAPVVVKAVLNGTAGCLLAHNYRSLDTLLACTVSTGTNAAYWEKAVKVVKYDIKGAKEDDEVIMDTEWGSFGDDNPNYLPRTFYDNTVNRESINPGVHLFEKMISGLYLGEIVRCIMVDFLDRRLIFDGQYTKELNTPYFFEVSYMSAIEMDSSEDLEDTKHILETILNIPTTTLVDRQMVKRFCGLVGQRAARLTAAAMSAVIDKRNVLETGLSVSVEGSIYEHYPSFPERVNTGIREIYGANVDLINIGVTRDGNGIGAALAAMIACTRD</sequence>
<dbReference type="VEuPathDB" id="FungiDB:PHYBLDRAFT_27308"/>
<evidence type="ECO:0000256" key="11">
    <source>
        <dbReference type="RuleBase" id="RU362007"/>
    </source>
</evidence>
<evidence type="ECO:0000256" key="8">
    <source>
        <dbReference type="ARBA" id="ARBA00023152"/>
    </source>
</evidence>
<proteinExistence type="inferred from homology"/>
<comment type="similarity">
    <text evidence="3 11">Belongs to the hexokinase family.</text>
</comment>
<dbReference type="InterPro" id="IPR001312">
    <property type="entry name" value="Hexokinase"/>
</dbReference>
<dbReference type="GO" id="GO:0004340">
    <property type="term" value="F:glucokinase activity"/>
    <property type="evidence" value="ECO:0007669"/>
    <property type="project" value="TreeGrafter"/>
</dbReference>
<dbReference type="GO" id="GO:0005536">
    <property type="term" value="F:D-glucose binding"/>
    <property type="evidence" value="ECO:0007669"/>
    <property type="project" value="InterPro"/>
</dbReference>
<evidence type="ECO:0000259" key="13">
    <source>
        <dbReference type="Pfam" id="PF03727"/>
    </source>
</evidence>
<evidence type="ECO:0000256" key="6">
    <source>
        <dbReference type="ARBA" id="ARBA00022777"/>
    </source>
</evidence>
<evidence type="ECO:0000256" key="9">
    <source>
        <dbReference type="ARBA" id="ARBA00044613"/>
    </source>
</evidence>
<dbReference type="GO" id="GO:0005739">
    <property type="term" value="C:mitochondrion"/>
    <property type="evidence" value="ECO:0007669"/>
    <property type="project" value="TreeGrafter"/>
</dbReference>
<reference evidence="15" key="1">
    <citation type="submission" date="2015-06" db="EMBL/GenBank/DDBJ databases">
        <title>Expansion of signal transduction pathways in fungi by whole-genome duplication.</title>
        <authorList>
            <consortium name="DOE Joint Genome Institute"/>
            <person name="Corrochano L.M."/>
            <person name="Kuo A."/>
            <person name="Marcet-Houben M."/>
            <person name="Polaino S."/>
            <person name="Salamov A."/>
            <person name="Villalobos J.M."/>
            <person name="Alvarez M.I."/>
            <person name="Avalos J."/>
            <person name="Benito E.P."/>
            <person name="Benoit I."/>
            <person name="Burger G."/>
            <person name="Camino L.P."/>
            <person name="Canovas D."/>
            <person name="Cerda-Olmedo E."/>
            <person name="Cheng J.-F."/>
            <person name="Dominguez A."/>
            <person name="Elias M."/>
            <person name="Eslava A.P."/>
            <person name="Glaser F."/>
            <person name="Grimwood J."/>
            <person name="Gutierrez G."/>
            <person name="Heitman J."/>
            <person name="Henrissat B."/>
            <person name="Iturriaga E.A."/>
            <person name="Lang B.F."/>
            <person name="Lavin J.L."/>
            <person name="Lee S."/>
            <person name="Li W."/>
            <person name="Lindquist E."/>
            <person name="Lopez-Garcia S."/>
            <person name="Luque E.M."/>
            <person name="Marcos A.T."/>
            <person name="Martin J."/>
            <person name="McCluskey K."/>
            <person name="Medina H.R."/>
            <person name="Miralles-Duran A."/>
            <person name="Miyazaki A."/>
            <person name="Munoz-Torres E."/>
            <person name="Oguiza J.A."/>
            <person name="Ohm R."/>
            <person name="Olmedo M."/>
            <person name="Orejas M."/>
            <person name="Ortiz-Castellanos L."/>
            <person name="Pisabarro A.G."/>
            <person name="Rodriguez-Romero J."/>
            <person name="Ruiz-Herrera J."/>
            <person name="Ruiz-Vazquez R."/>
            <person name="Sanz C."/>
            <person name="Schackwitz W."/>
            <person name="Schmutz J."/>
            <person name="Shahriari M."/>
            <person name="Shelest E."/>
            <person name="Silva-Franco F."/>
            <person name="Soanes D."/>
            <person name="Syed K."/>
            <person name="Tagua V.G."/>
            <person name="Talbot N.J."/>
            <person name="Thon M."/>
            <person name="De vries R.P."/>
            <person name="Wiebenga A."/>
            <person name="Yadav J.S."/>
            <person name="Braun E.L."/>
            <person name="Baker S."/>
            <person name="Garre V."/>
            <person name="Horwitz B."/>
            <person name="Torres-Martinez S."/>
            <person name="Idnurm A."/>
            <person name="Herrera-Estrella A."/>
            <person name="Gabaldon T."/>
            <person name="Grigoriev I.V."/>
        </authorList>
    </citation>
    <scope>NUCLEOTIDE SEQUENCE [LARGE SCALE GENOMIC DNA]</scope>
    <source>
        <strain evidence="15">NRRL 1555(-)</strain>
    </source>
</reference>
<evidence type="ECO:0000256" key="5">
    <source>
        <dbReference type="ARBA" id="ARBA00022741"/>
    </source>
</evidence>
<dbReference type="GO" id="GO:0005524">
    <property type="term" value="F:ATP binding"/>
    <property type="evidence" value="ECO:0007669"/>
    <property type="project" value="UniProtKB-UniRule"/>
</dbReference>
<dbReference type="STRING" id="763407.A0A167Q9G6"/>
<dbReference type="AlphaFoldDB" id="A0A167Q9G6"/>
<comment type="catalytic activity">
    <reaction evidence="9">
        <text>a D-hexose + ATP = a D-hexose 6-phosphate + ADP + H(+)</text>
        <dbReference type="Rhea" id="RHEA:22740"/>
        <dbReference type="ChEBI" id="CHEBI:4194"/>
        <dbReference type="ChEBI" id="CHEBI:15378"/>
        <dbReference type="ChEBI" id="CHEBI:30616"/>
        <dbReference type="ChEBI" id="CHEBI:229467"/>
        <dbReference type="ChEBI" id="CHEBI:456216"/>
        <dbReference type="EC" id="2.7.1.1"/>
    </reaction>
    <physiologicalReaction direction="left-to-right" evidence="9">
        <dbReference type="Rhea" id="RHEA:22741"/>
    </physiologicalReaction>
</comment>
<dbReference type="RefSeq" id="XP_018297356.1">
    <property type="nucleotide sequence ID" value="XM_018439908.1"/>
</dbReference>
<evidence type="ECO:0000256" key="4">
    <source>
        <dbReference type="ARBA" id="ARBA00022679"/>
    </source>
</evidence>
<dbReference type="PROSITE" id="PS51748">
    <property type="entry name" value="HEXOKINASE_2"/>
    <property type="match status" value="1"/>
</dbReference>
<keyword evidence="15" id="KW-1185">Reference proteome</keyword>
<dbReference type="InterPro" id="IPR022673">
    <property type="entry name" value="Hexokinase_C"/>
</dbReference>
<feature type="domain" description="Hexokinase C-terminal" evidence="13">
    <location>
        <begin position="221"/>
        <end position="458"/>
    </location>
</feature>
<dbReference type="GO" id="GO:0006096">
    <property type="term" value="P:glycolytic process"/>
    <property type="evidence" value="ECO:0007669"/>
    <property type="project" value="UniProtKB-UniPathway"/>
</dbReference>
<evidence type="ECO:0000256" key="10">
    <source>
        <dbReference type="ARBA" id="ARBA00047905"/>
    </source>
</evidence>
<dbReference type="InParanoid" id="A0A167Q9G6"/>
<dbReference type="OrthoDB" id="419537at2759"/>
<evidence type="ECO:0000256" key="7">
    <source>
        <dbReference type="ARBA" id="ARBA00022840"/>
    </source>
</evidence>
<evidence type="ECO:0000256" key="2">
    <source>
        <dbReference type="ARBA" id="ARBA00005028"/>
    </source>
</evidence>
<keyword evidence="7 11" id="KW-0067">ATP-binding</keyword>
<dbReference type="Gene3D" id="3.40.367.20">
    <property type="match status" value="1"/>
</dbReference>
<evidence type="ECO:0000259" key="12">
    <source>
        <dbReference type="Pfam" id="PF00349"/>
    </source>
</evidence>
<comment type="pathway">
    <text evidence="2">Carbohydrate metabolism; hexose metabolism.</text>
</comment>
<gene>
    <name evidence="14" type="ORF">PHYBLDRAFT_27308</name>
</gene>
<dbReference type="PRINTS" id="PR00475">
    <property type="entry name" value="HEXOKINASE"/>
</dbReference>
<dbReference type="GO" id="GO:0006006">
    <property type="term" value="P:glucose metabolic process"/>
    <property type="evidence" value="ECO:0007669"/>
    <property type="project" value="TreeGrafter"/>
</dbReference>
<keyword evidence="5 11" id="KW-0547">Nucleotide-binding</keyword>
<dbReference type="InterPro" id="IPR043129">
    <property type="entry name" value="ATPase_NBD"/>
</dbReference>
<dbReference type="Pfam" id="PF03727">
    <property type="entry name" value="Hexokinase_2"/>
    <property type="match status" value="1"/>
</dbReference>
<keyword evidence="8 11" id="KW-0324">Glycolysis</keyword>
<dbReference type="PANTHER" id="PTHR19443">
    <property type="entry name" value="HEXOKINASE"/>
    <property type="match status" value="1"/>
</dbReference>
<accession>A0A167Q9G6</accession>
<dbReference type="Gene3D" id="3.30.420.40">
    <property type="match status" value="1"/>
</dbReference>
<dbReference type="SUPFAM" id="SSF53067">
    <property type="entry name" value="Actin-like ATPase domain"/>
    <property type="match status" value="2"/>
</dbReference>
<dbReference type="Proteomes" id="UP000077315">
    <property type="component" value="Unassembled WGS sequence"/>
</dbReference>
<feature type="domain" description="Hexokinase N-terminal" evidence="12">
    <location>
        <begin position="20"/>
        <end position="214"/>
    </location>
</feature>
<evidence type="ECO:0000256" key="1">
    <source>
        <dbReference type="ARBA" id="ARBA00004888"/>
    </source>
</evidence>
<comment type="catalytic activity">
    <reaction evidence="10">
        <text>D-fructose + ATP = D-fructose 6-phosphate + ADP + H(+)</text>
        <dbReference type="Rhea" id="RHEA:16125"/>
        <dbReference type="ChEBI" id="CHEBI:15378"/>
        <dbReference type="ChEBI" id="CHEBI:30616"/>
        <dbReference type="ChEBI" id="CHEBI:37721"/>
        <dbReference type="ChEBI" id="CHEBI:61527"/>
        <dbReference type="ChEBI" id="CHEBI:456216"/>
        <dbReference type="EC" id="2.7.1.1"/>
    </reaction>
    <physiologicalReaction direction="left-to-right" evidence="10">
        <dbReference type="Rhea" id="RHEA:16126"/>
    </physiologicalReaction>
</comment>
<dbReference type="GO" id="GO:0005829">
    <property type="term" value="C:cytosol"/>
    <property type="evidence" value="ECO:0007669"/>
    <property type="project" value="TreeGrafter"/>
</dbReference>
<comment type="pathway">
    <text evidence="1">Carbohydrate degradation; glycolysis; D-glyceraldehyde 3-phosphate and glycerone phosphate from D-glucose: step 1/4.</text>
</comment>
<keyword evidence="4 11" id="KW-0808">Transferase</keyword>
<evidence type="ECO:0000313" key="14">
    <source>
        <dbReference type="EMBL" id="OAD79316.1"/>
    </source>
</evidence>
<evidence type="ECO:0000313" key="15">
    <source>
        <dbReference type="Proteomes" id="UP000077315"/>
    </source>
</evidence>
<dbReference type="GO" id="GO:0008865">
    <property type="term" value="F:fructokinase activity"/>
    <property type="evidence" value="ECO:0007669"/>
    <property type="project" value="TreeGrafter"/>
</dbReference>
<dbReference type="EC" id="2.7.1.-" evidence="11"/>
<dbReference type="InterPro" id="IPR022672">
    <property type="entry name" value="Hexokinase_N"/>
</dbReference>
<dbReference type="PANTHER" id="PTHR19443:SF16">
    <property type="entry name" value="HEXOKINASE TYPE 1-RELATED"/>
    <property type="match status" value="1"/>
</dbReference>
<organism evidence="14 15">
    <name type="scientific">Phycomyces blakesleeanus (strain ATCC 8743b / DSM 1359 / FGSC 10004 / NBRC 33097 / NRRL 1555)</name>
    <dbReference type="NCBI Taxonomy" id="763407"/>
    <lineage>
        <taxon>Eukaryota</taxon>
        <taxon>Fungi</taxon>
        <taxon>Fungi incertae sedis</taxon>
        <taxon>Mucoromycota</taxon>
        <taxon>Mucoromycotina</taxon>
        <taxon>Mucoromycetes</taxon>
        <taxon>Mucorales</taxon>
        <taxon>Phycomycetaceae</taxon>
        <taxon>Phycomyces</taxon>
    </lineage>
</organism>
<dbReference type="GO" id="GO:0001678">
    <property type="term" value="P:intracellular glucose homeostasis"/>
    <property type="evidence" value="ECO:0007669"/>
    <property type="project" value="InterPro"/>
</dbReference>
<dbReference type="EMBL" id="KV440972">
    <property type="protein sequence ID" value="OAD79316.1"/>
    <property type="molecule type" value="Genomic_DNA"/>
</dbReference>
<dbReference type="UniPathway" id="UPA00109">
    <property type="reaction ID" value="UER00180"/>
</dbReference>
<evidence type="ECO:0000256" key="3">
    <source>
        <dbReference type="ARBA" id="ARBA00009225"/>
    </source>
</evidence>